<evidence type="ECO:0000313" key="2">
    <source>
        <dbReference type="EMBL" id="MBB0229926.1"/>
    </source>
</evidence>
<comment type="caution">
    <text evidence="2">The sequence shown here is derived from an EMBL/GenBank/DDBJ whole genome shotgun (WGS) entry which is preliminary data.</text>
</comment>
<gene>
    <name evidence="2" type="ORF">FOE67_10455</name>
</gene>
<dbReference type="Proteomes" id="UP000530234">
    <property type="component" value="Unassembled WGS sequence"/>
</dbReference>
<dbReference type="Pfam" id="PF24553">
    <property type="entry name" value="Rv0428c_C"/>
    <property type="match status" value="1"/>
</dbReference>
<evidence type="ECO:0000313" key="3">
    <source>
        <dbReference type="Proteomes" id="UP000530234"/>
    </source>
</evidence>
<dbReference type="PROSITE" id="PS51186">
    <property type="entry name" value="GNAT"/>
    <property type="match status" value="1"/>
</dbReference>
<dbReference type="EMBL" id="VKHS01000190">
    <property type="protein sequence ID" value="MBB0229926.1"/>
    <property type="molecule type" value="Genomic_DNA"/>
</dbReference>
<dbReference type="InterPro" id="IPR016181">
    <property type="entry name" value="Acyl_CoA_acyltransferase"/>
</dbReference>
<accession>A0A7W3XWM6</accession>
<reference evidence="3" key="1">
    <citation type="submission" date="2019-10" db="EMBL/GenBank/DDBJ databases">
        <title>Streptomyces sp. nov., a novel actinobacterium isolated from alkaline environment.</title>
        <authorList>
            <person name="Golinska P."/>
        </authorList>
    </citation>
    <scope>NUCLEOTIDE SEQUENCE [LARGE SCALE GENOMIC DNA]</scope>
    <source>
        <strain evidence="3">DSM 42108</strain>
    </source>
</reference>
<protein>
    <submittedName>
        <fullName evidence="2">GNAT family N-acetyltransferase</fullName>
    </submittedName>
</protein>
<dbReference type="InterPro" id="IPR056935">
    <property type="entry name" value="Rv0428c-like_C"/>
</dbReference>
<sequence length="342" mass="35404">MPEFAAGARLEVRITPDDLGERVSVRSLVDPAGPGAGFTDTVGVLTSWTDGVITVTRRDGTSVALAERSVVAGKVVPPAPARRRGVPAAGLGELCAVAARGWPAPEEERIGDWLCRAAGGWTRRANSAVPLGPGEPDLEAITAWYARRGLPPQLAVTTGAAGAREMTAAATAAAGWTASGHAVTLVGSLAALADREPDPRVVIGREPDERWMRGYPNAHRDPVAARRVLAAGPGVRFATVPDPEAGPDAPPRAVGRCTVDGRWAGFAAVEVAPAHRRRGLARAVMAELAREALAGGASAAWLQVEVDNVPARTLYAGAGFAEHHHYHYLRGPLSTAGPGGTG</sequence>
<dbReference type="Gene3D" id="3.40.630.30">
    <property type="match status" value="1"/>
</dbReference>
<organism evidence="2 3">
    <name type="scientific">Streptomyces calidiresistens</name>
    <dbReference type="NCBI Taxonomy" id="1485586"/>
    <lineage>
        <taxon>Bacteria</taxon>
        <taxon>Bacillati</taxon>
        <taxon>Actinomycetota</taxon>
        <taxon>Actinomycetes</taxon>
        <taxon>Kitasatosporales</taxon>
        <taxon>Streptomycetaceae</taxon>
        <taxon>Streptomyces</taxon>
    </lineage>
</organism>
<dbReference type="InterPro" id="IPR000182">
    <property type="entry name" value="GNAT_dom"/>
</dbReference>
<name>A0A7W3XWM6_9ACTN</name>
<keyword evidence="3" id="KW-1185">Reference proteome</keyword>
<dbReference type="RefSeq" id="WP_182662899.1">
    <property type="nucleotide sequence ID" value="NZ_VKHS01000190.1"/>
</dbReference>
<keyword evidence="2" id="KW-0808">Transferase</keyword>
<proteinExistence type="predicted"/>
<dbReference type="GO" id="GO:0016747">
    <property type="term" value="F:acyltransferase activity, transferring groups other than amino-acyl groups"/>
    <property type="evidence" value="ECO:0007669"/>
    <property type="project" value="InterPro"/>
</dbReference>
<dbReference type="SUPFAM" id="SSF55729">
    <property type="entry name" value="Acyl-CoA N-acyltransferases (Nat)"/>
    <property type="match status" value="1"/>
</dbReference>
<dbReference type="CDD" id="cd04301">
    <property type="entry name" value="NAT_SF"/>
    <property type="match status" value="1"/>
</dbReference>
<dbReference type="AlphaFoldDB" id="A0A7W3XWM6"/>
<evidence type="ECO:0000259" key="1">
    <source>
        <dbReference type="PROSITE" id="PS51186"/>
    </source>
</evidence>
<feature type="domain" description="N-acetyltransferase" evidence="1">
    <location>
        <begin position="253"/>
        <end position="338"/>
    </location>
</feature>